<feature type="transmembrane region" description="Helical" evidence="1">
    <location>
        <begin position="104"/>
        <end position="122"/>
    </location>
</feature>
<reference evidence="2" key="1">
    <citation type="submission" date="2020-10" db="EMBL/GenBank/DDBJ databases">
        <title>Genomic Encyclopedia of Type Strains, Phase IV (KMG-IV): sequencing the most valuable type-strain genomes for metagenomic binning, comparative biology and taxonomic classification.</title>
        <authorList>
            <person name="Goeker M."/>
        </authorList>
    </citation>
    <scope>NUCLEOTIDE SEQUENCE</scope>
    <source>
        <strain evidence="2">DSM 13886</strain>
    </source>
</reference>
<evidence type="ECO:0000256" key="1">
    <source>
        <dbReference type="SAM" id="Phobius"/>
    </source>
</evidence>
<evidence type="ECO:0000313" key="2">
    <source>
        <dbReference type="EMBL" id="MBE1555637.1"/>
    </source>
</evidence>
<organism evidence="2 3">
    <name type="scientific">Sporosarcina limicola</name>
    <dbReference type="NCBI Taxonomy" id="34101"/>
    <lineage>
        <taxon>Bacteria</taxon>
        <taxon>Bacillati</taxon>
        <taxon>Bacillota</taxon>
        <taxon>Bacilli</taxon>
        <taxon>Bacillales</taxon>
        <taxon>Caryophanaceae</taxon>
        <taxon>Sporosarcina</taxon>
    </lineage>
</organism>
<dbReference type="RefSeq" id="WP_192599335.1">
    <property type="nucleotide sequence ID" value="NZ_JADBEL010000015.1"/>
</dbReference>
<name>A0A927MM48_9BACL</name>
<accession>A0A927MM48</accession>
<protein>
    <submittedName>
        <fullName evidence="2">Uncharacterized protein</fullName>
    </submittedName>
</protein>
<feature type="transmembrane region" description="Helical" evidence="1">
    <location>
        <begin position="45"/>
        <end position="63"/>
    </location>
</feature>
<proteinExistence type="predicted"/>
<dbReference type="EMBL" id="JADBEL010000015">
    <property type="protein sequence ID" value="MBE1555637.1"/>
    <property type="molecule type" value="Genomic_DNA"/>
</dbReference>
<gene>
    <name evidence="2" type="ORF">H4683_002757</name>
</gene>
<keyword evidence="1" id="KW-0812">Transmembrane</keyword>
<feature type="transmembrane region" description="Helical" evidence="1">
    <location>
        <begin position="6"/>
        <end position="25"/>
    </location>
</feature>
<keyword evidence="1" id="KW-1133">Transmembrane helix</keyword>
<sequence length="123" mass="14444">MILIKILALFNFSFGLFHLFFWKLLNWKAQLKELTAVNRAVVQTLNICLTFMFFLVAYIFYFSATEVKTTGIGNILLFGMGIFWFIRALLQLYLFEMKEKIHKVLLFLFFIGAVIHVSSIFIL</sequence>
<dbReference type="AlphaFoldDB" id="A0A927MM48"/>
<feature type="transmembrane region" description="Helical" evidence="1">
    <location>
        <begin position="75"/>
        <end position="95"/>
    </location>
</feature>
<dbReference type="Proteomes" id="UP000658225">
    <property type="component" value="Unassembled WGS sequence"/>
</dbReference>
<keyword evidence="3" id="KW-1185">Reference proteome</keyword>
<keyword evidence="1" id="KW-0472">Membrane</keyword>
<comment type="caution">
    <text evidence="2">The sequence shown here is derived from an EMBL/GenBank/DDBJ whole genome shotgun (WGS) entry which is preliminary data.</text>
</comment>
<evidence type="ECO:0000313" key="3">
    <source>
        <dbReference type="Proteomes" id="UP000658225"/>
    </source>
</evidence>